<sequence length="1106" mass="127072">MDHLFKDFRQKGINAFIDDNENLRGEELPPELYKAIEESCFLIVIFSKNFASSSWCLRELTKILERKRVTEPKHEVRIVFYDVKPDVVRKQTGSYAEAFIKHEISKTTEQVAKWKEALRKATDIIGCDLQDFANGYESKLIDHISKDIVDMTYKFRSMDIGEKLVGVDDQIVEMDLSRFTGPGKVHMLGICGISGIGKTTLAKAIYNKICMDFEGCCFFENVQRVAKTKSITEVQMQIINSILKTRVETITNVSDGSKLIRERMASKPILLVLDDVDDWEQLEALAGSPDWFCPGSFIIFTGKDKQLLRSHRVDEIYEMAALPGNKALELFSLYAFGKHLPTKDFIGVSNQVVKCLQGHPLALRVLGGCLYEEPMHVWQSEVDKLQTCPKEDIQQKLRPSFDQLDFNEKRIFLDIACSLIGENKDIVASVLGNGNSFAYADMEVLVNKSLITISRDDNSLQMHELIRSMARRIMHEELVVKKVWSRLWNLSEVGNELRKNKAIEDVEVLDLFLKESSQNIHINGDAFEDMKDLRILKICEVELGEVWYPFALKLMDSKVTYFGRLKSLSNKLRLLYWHGCPFEFPSYFYPENIVAIDLSYSHLKTLWTTPKCFGRLKVMKLSHCRNLTSTPDFTWITNLKELILEGCVNLVKVHRSFGMLKKLVVLNMRYCKRLKSFPCNIEMDSLEVLHLSCCSKLDKLPEFFGTIQTLREFSFDGTAITELPSFVFSQHNLQVLEFRRHEEKRSRWWTSITKPSWLHPQSPVMPSLAALCFLRKLNFSFCNILEVPDSIGGLSCLQSLYLDGNNFTSFPAGCLSRLSDLESLSLSDCKKLEVLPELPPNLVSLFAFDCTSLHELPGPCSYNNRLGIYLKDCPKLFRNVSIESQLCMSDLNSSITSHSCTRNQISSLLHFMEFPSNTCEIFGGQERHFSSCRLDIVYHGNIIPQWFTNTSTGNHIKVELPLNFCYNKVRGYGFCVVLTPKKSNGRKNFYPTPGYYVDNFDGTSLLPPCGLFYGFFRYPKSDIILFHFTNRQNWELMKAKNFVTFSLEDYGGHDFEVKEFGVRLVFDEDLQREETGLSITEDLPTPTQDEGYITIWKGGRYTYWSW</sequence>
<gene>
    <name evidence="1" type="ORF">L6452_08065</name>
</gene>
<dbReference type="Proteomes" id="UP001055879">
    <property type="component" value="Linkage Group LG03"/>
</dbReference>
<proteinExistence type="predicted"/>
<comment type="caution">
    <text evidence="1">The sequence shown here is derived from an EMBL/GenBank/DDBJ whole genome shotgun (WGS) entry which is preliminary data.</text>
</comment>
<reference evidence="2" key="1">
    <citation type="journal article" date="2022" name="Mol. Ecol. Resour.">
        <title>The genomes of chicory, endive, great burdock and yacon provide insights into Asteraceae palaeo-polyploidization history and plant inulin production.</title>
        <authorList>
            <person name="Fan W."/>
            <person name="Wang S."/>
            <person name="Wang H."/>
            <person name="Wang A."/>
            <person name="Jiang F."/>
            <person name="Liu H."/>
            <person name="Zhao H."/>
            <person name="Xu D."/>
            <person name="Zhang Y."/>
        </authorList>
    </citation>
    <scope>NUCLEOTIDE SEQUENCE [LARGE SCALE GENOMIC DNA]</scope>
    <source>
        <strain evidence="2">cv. Niubang</strain>
    </source>
</reference>
<accession>A0ACB9DH97</accession>
<name>A0ACB9DH97_ARCLA</name>
<evidence type="ECO:0000313" key="2">
    <source>
        <dbReference type="Proteomes" id="UP001055879"/>
    </source>
</evidence>
<organism evidence="1 2">
    <name type="scientific">Arctium lappa</name>
    <name type="common">Greater burdock</name>
    <name type="synonym">Lappa major</name>
    <dbReference type="NCBI Taxonomy" id="4217"/>
    <lineage>
        <taxon>Eukaryota</taxon>
        <taxon>Viridiplantae</taxon>
        <taxon>Streptophyta</taxon>
        <taxon>Embryophyta</taxon>
        <taxon>Tracheophyta</taxon>
        <taxon>Spermatophyta</taxon>
        <taxon>Magnoliopsida</taxon>
        <taxon>eudicotyledons</taxon>
        <taxon>Gunneridae</taxon>
        <taxon>Pentapetalae</taxon>
        <taxon>asterids</taxon>
        <taxon>campanulids</taxon>
        <taxon>Asterales</taxon>
        <taxon>Asteraceae</taxon>
        <taxon>Carduoideae</taxon>
        <taxon>Cardueae</taxon>
        <taxon>Arctiinae</taxon>
        <taxon>Arctium</taxon>
    </lineage>
</organism>
<evidence type="ECO:0000313" key="1">
    <source>
        <dbReference type="EMBL" id="KAI3745662.1"/>
    </source>
</evidence>
<reference evidence="1 2" key="2">
    <citation type="journal article" date="2022" name="Mol. Ecol. Resour.">
        <title>The genomes of chicory, endive, great burdock and yacon provide insights into Asteraceae paleo-polyploidization history and plant inulin production.</title>
        <authorList>
            <person name="Fan W."/>
            <person name="Wang S."/>
            <person name="Wang H."/>
            <person name="Wang A."/>
            <person name="Jiang F."/>
            <person name="Liu H."/>
            <person name="Zhao H."/>
            <person name="Xu D."/>
            <person name="Zhang Y."/>
        </authorList>
    </citation>
    <scope>NUCLEOTIDE SEQUENCE [LARGE SCALE GENOMIC DNA]</scope>
    <source>
        <strain evidence="2">cv. Niubang</strain>
    </source>
</reference>
<dbReference type="EMBL" id="CM042049">
    <property type="protein sequence ID" value="KAI3745662.1"/>
    <property type="molecule type" value="Genomic_DNA"/>
</dbReference>
<keyword evidence="2" id="KW-1185">Reference proteome</keyword>
<protein>
    <submittedName>
        <fullName evidence="1">Uncharacterized protein</fullName>
    </submittedName>
</protein>